<feature type="domain" description="Resuscitation-promoting factor core lysozyme-like" evidence="4">
    <location>
        <begin position="37"/>
        <end position="110"/>
    </location>
</feature>
<dbReference type="InterPro" id="IPR006311">
    <property type="entry name" value="TAT_signal"/>
</dbReference>
<evidence type="ECO:0000256" key="2">
    <source>
        <dbReference type="ARBA" id="ARBA00022801"/>
    </source>
</evidence>
<evidence type="ECO:0000259" key="4">
    <source>
        <dbReference type="Pfam" id="PF06737"/>
    </source>
</evidence>
<protein>
    <submittedName>
        <fullName evidence="5">Transglycosylase-like protein with SLT domain</fullName>
    </submittedName>
</protein>
<name>A0A4Q7V3I6_PSEST</name>
<dbReference type="InterPro" id="IPR010618">
    <property type="entry name" value="RPF"/>
</dbReference>
<dbReference type="AlphaFoldDB" id="A0A4Q7V3I6"/>
<accession>A0A4Q7V3I6</accession>
<keyword evidence="3" id="KW-0732">Signal</keyword>
<reference evidence="5 6" key="1">
    <citation type="submission" date="2019-02" db="EMBL/GenBank/DDBJ databases">
        <title>Sequencing the genomes of 1000 actinobacteria strains.</title>
        <authorList>
            <person name="Klenk H.-P."/>
        </authorList>
    </citation>
    <scope>NUCLEOTIDE SEQUENCE [LARGE SCALE GENOMIC DNA]</scope>
    <source>
        <strain evidence="5 6">DSM 45779</strain>
    </source>
</reference>
<feature type="chain" id="PRO_5020215816" evidence="3">
    <location>
        <begin position="38"/>
        <end position="117"/>
    </location>
</feature>
<dbReference type="Proteomes" id="UP000291591">
    <property type="component" value="Unassembled WGS sequence"/>
</dbReference>
<dbReference type="InterPro" id="IPR023346">
    <property type="entry name" value="Lysozyme-like_dom_sf"/>
</dbReference>
<comment type="similarity">
    <text evidence="1">Belongs to the transglycosylase family. Rpf subfamily.</text>
</comment>
<dbReference type="PROSITE" id="PS51318">
    <property type="entry name" value="TAT"/>
    <property type="match status" value="1"/>
</dbReference>
<feature type="signal peptide" evidence="3">
    <location>
        <begin position="1"/>
        <end position="37"/>
    </location>
</feature>
<sequence length="117" mass="11967">MSSSSRVSVTARRVVGIAAAGLVAVGAPLALAGTANAAPSSTWDRLAECESGGDWSINTGNGFSGGLQFTPSTWKAFGGEGSPTNASRSEQIAVAERVLDEQGWKAWPACSKKLGLR</sequence>
<dbReference type="Gene3D" id="1.10.530.10">
    <property type="match status" value="1"/>
</dbReference>
<evidence type="ECO:0000313" key="5">
    <source>
        <dbReference type="EMBL" id="RZT88966.1"/>
    </source>
</evidence>
<evidence type="ECO:0000256" key="1">
    <source>
        <dbReference type="ARBA" id="ARBA00010830"/>
    </source>
</evidence>
<dbReference type="CDD" id="cd13925">
    <property type="entry name" value="RPF"/>
    <property type="match status" value="1"/>
</dbReference>
<evidence type="ECO:0000313" key="6">
    <source>
        <dbReference type="Proteomes" id="UP000291591"/>
    </source>
</evidence>
<dbReference type="EMBL" id="SHKL01000001">
    <property type="protein sequence ID" value="RZT88966.1"/>
    <property type="molecule type" value="Genomic_DNA"/>
</dbReference>
<keyword evidence="2" id="KW-0378">Hydrolase</keyword>
<comment type="caution">
    <text evidence="5">The sequence shown here is derived from an EMBL/GenBank/DDBJ whole genome shotgun (WGS) entry which is preliminary data.</text>
</comment>
<gene>
    <name evidence="5" type="ORF">EV383_5920</name>
</gene>
<dbReference type="GO" id="GO:0016787">
    <property type="term" value="F:hydrolase activity"/>
    <property type="evidence" value="ECO:0007669"/>
    <property type="project" value="UniProtKB-KW"/>
</dbReference>
<dbReference type="SUPFAM" id="SSF53955">
    <property type="entry name" value="Lysozyme-like"/>
    <property type="match status" value="1"/>
</dbReference>
<organism evidence="5 6">
    <name type="scientific">Pseudonocardia sediminis</name>
    <dbReference type="NCBI Taxonomy" id="1397368"/>
    <lineage>
        <taxon>Bacteria</taxon>
        <taxon>Bacillati</taxon>
        <taxon>Actinomycetota</taxon>
        <taxon>Actinomycetes</taxon>
        <taxon>Pseudonocardiales</taxon>
        <taxon>Pseudonocardiaceae</taxon>
        <taxon>Pseudonocardia</taxon>
    </lineage>
</organism>
<proteinExistence type="inferred from homology"/>
<keyword evidence="6" id="KW-1185">Reference proteome</keyword>
<dbReference type="Pfam" id="PF06737">
    <property type="entry name" value="Transglycosylas"/>
    <property type="match status" value="1"/>
</dbReference>
<evidence type="ECO:0000256" key="3">
    <source>
        <dbReference type="SAM" id="SignalP"/>
    </source>
</evidence>
<dbReference type="OrthoDB" id="1404170at2"/>
<dbReference type="RefSeq" id="WP_130293156.1">
    <property type="nucleotide sequence ID" value="NZ_SHKL01000001.1"/>
</dbReference>